<keyword evidence="1" id="KW-0812">Transmembrane</keyword>
<sequence>MPIKPLKIMLGKLAPYGAVGQAQTVIIIIIIIIPCRPVRLRGSAARLAGCAGLAVPALRRLQSVARLDRLDDCHPPRANREAWSKRPWPADACACFINLHCTRSTQCKAKANNQTTDWGAYVDQGEYLSPHPL</sequence>
<evidence type="ECO:0000313" key="3">
    <source>
        <dbReference type="Proteomes" id="UP000759443"/>
    </source>
</evidence>
<dbReference type="RefSeq" id="WP_209941688.1">
    <property type="nucleotide sequence ID" value="NZ_JAGGJU010000001.1"/>
</dbReference>
<dbReference type="EMBL" id="JAGGJU010000001">
    <property type="protein sequence ID" value="MBP1848948.1"/>
    <property type="molecule type" value="Genomic_DNA"/>
</dbReference>
<organism evidence="2 3">
    <name type="scientific">Rhizobium halophytocola</name>
    <dbReference type="NCBI Taxonomy" id="735519"/>
    <lineage>
        <taxon>Bacteria</taxon>
        <taxon>Pseudomonadati</taxon>
        <taxon>Pseudomonadota</taxon>
        <taxon>Alphaproteobacteria</taxon>
        <taxon>Hyphomicrobiales</taxon>
        <taxon>Rhizobiaceae</taxon>
        <taxon>Rhizobium/Agrobacterium group</taxon>
        <taxon>Rhizobium</taxon>
    </lineage>
</organism>
<dbReference type="Proteomes" id="UP000759443">
    <property type="component" value="Unassembled WGS sequence"/>
</dbReference>
<keyword evidence="1" id="KW-1133">Transmembrane helix</keyword>
<reference evidence="2 3" key="1">
    <citation type="submission" date="2021-03" db="EMBL/GenBank/DDBJ databases">
        <title>Genomic Encyclopedia of Type Strains, Phase IV (KMG-IV): sequencing the most valuable type-strain genomes for metagenomic binning, comparative biology and taxonomic classification.</title>
        <authorList>
            <person name="Goeker M."/>
        </authorList>
    </citation>
    <scope>NUCLEOTIDE SEQUENCE [LARGE SCALE GENOMIC DNA]</scope>
    <source>
        <strain evidence="2 3">DSM 21600</strain>
    </source>
</reference>
<keyword evidence="3" id="KW-1185">Reference proteome</keyword>
<evidence type="ECO:0000313" key="2">
    <source>
        <dbReference type="EMBL" id="MBP1848948.1"/>
    </source>
</evidence>
<gene>
    <name evidence="2" type="ORF">J2Z17_000365</name>
</gene>
<accession>A0ABS4DTD1</accession>
<proteinExistence type="predicted"/>
<protein>
    <submittedName>
        <fullName evidence="2">Uncharacterized protein</fullName>
    </submittedName>
</protein>
<evidence type="ECO:0000256" key="1">
    <source>
        <dbReference type="SAM" id="Phobius"/>
    </source>
</evidence>
<keyword evidence="1" id="KW-0472">Membrane</keyword>
<comment type="caution">
    <text evidence="2">The sequence shown here is derived from an EMBL/GenBank/DDBJ whole genome shotgun (WGS) entry which is preliminary data.</text>
</comment>
<name>A0ABS4DTD1_9HYPH</name>
<feature type="transmembrane region" description="Helical" evidence="1">
    <location>
        <begin position="13"/>
        <end position="33"/>
    </location>
</feature>